<dbReference type="Proteomes" id="UP001164929">
    <property type="component" value="Chromosome 6"/>
</dbReference>
<evidence type="ECO:0000313" key="2">
    <source>
        <dbReference type="Proteomes" id="UP001164929"/>
    </source>
</evidence>
<keyword evidence="2" id="KW-1185">Reference proteome</keyword>
<protein>
    <recommendedName>
        <fullName evidence="3">3-beta hydroxysteroid dehydrogenase/isomerase domain-containing protein</fullName>
    </recommendedName>
</protein>
<organism evidence="1 2">
    <name type="scientific">Populus alba x Populus x berolinensis</name>
    <dbReference type="NCBI Taxonomy" id="444605"/>
    <lineage>
        <taxon>Eukaryota</taxon>
        <taxon>Viridiplantae</taxon>
        <taxon>Streptophyta</taxon>
        <taxon>Embryophyta</taxon>
        <taxon>Tracheophyta</taxon>
        <taxon>Spermatophyta</taxon>
        <taxon>Magnoliopsida</taxon>
        <taxon>eudicotyledons</taxon>
        <taxon>Gunneridae</taxon>
        <taxon>Pentapetalae</taxon>
        <taxon>rosids</taxon>
        <taxon>fabids</taxon>
        <taxon>Malpighiales</taxon>
        <taxon>Salicaceae</taxon>
        <taxon>Saliceae</taxon>
        <taxon>Populus</taxon>
    </lineage>
</organism>
<reference evidence="1" key="1">
    <citation type="journal article" date="2023" name="Mol. Ecol. Resour.">
        <title>Chromosome-level genome assembly of a triploid poplar Populus alba 'Berolinensis'.</title>
        <authorList>
            <person name="Chen S."/>
            <person name="Yu Y."/>
            <person name="Wang X."/>
            <person name="Wang S."/>
            <person name="Zhang T."/>
            <person name="Zhou Y."/>
            <person name="He R."/>
            <person name="Meng N."/>
            <person name="Wang Y."/>
            <person name="Liu W."/>
            <person name="Liu Z."/>
            <person name="Liu J."/>
            <person name="Guo Q."/>
            <person name="Huang H."/>
            <person name="Sederoff R.R."/>
            <person name="Wang G."/>
            <person name="Qu G."/>
            <person name="Chen S."/>
        </authorList>
    </citation>
    <scope>NUCLEOTIDE SEQUENCE</scope>
    <source>
        <strain evidence="1">SC-2020</strain>
    </source>
</reference>
<dbReference type="Gene3D" id="3.40.50.720">
    <property type="entry name" value="NAD(P)-binding Rossmann-like Domain"/>
    <property type="match status" value="1"/>
</dbReference>
<dbReference type="AlphaFoldDB" id="A0AAD6QM28"/>
<name>A0AAD6QM28_9ROSI</name>
<sequence>MAGDDDGRDFENKEPEEVVTKRTIDGASGILRACLNSKTVKRFVYTSSLSAKEFHESGVDIMDEGFWSDVDDIKS</sequence>
<evidence type="ECO:0000313" key="1">
    <source>
        <dbReference type="EMBL" id="KAJ6992872.1"/>
    </source>
</evidence>
<comment type="caution">
    <text evidence="1">The sequence shown here is derived from an EMBL/GenBank/DDBJ whole genome shotgun (WGS) entry which is preliminary data.</text>
</comment>
<proteinExistence type="predicted"/>
<dbReference type="EMBL" id="JAQIZT010000006">
    <property type="protein sequence ID" value="KAJ6992872.1"/>
    <property type="molecule type" value="Genomic_DNA"/>
</dbReference>
<accession>A0AAD6QM28</accession>
<evidence type="ECO:0008006" key="3">
    <source>
        <dbReference type="Google" id="ProtNLM"/>
    </source>
</evidence>
<dbReference type="InterPro" id="IPR036291">
    <property type="entry name" value="NAD(P)-bd_dom_sf"/>
</dbReference>
<dbReference type="SUPFAM" id="SSF51735">
    <property type="entry name" value="NAD(P)-binding Rossmann-fold domains"/>
    <property type="match status" value="1"/>
</dbReference>
<gene>
    <name evidence="1" type="ORF">NC653_016089</name>
</gene>